<sequence length="226" mass="25087">MPNLISENQEESVEFGSEMSCGCESVTTSQLEIPTTGSIPLLRVHTLRNIPPNSLATMSSGCSAGIDADVRVGRHRDKLELIRDSLRPFEQTGSDAPTAAAEQTASHPELHSLVVDTAANSGIVEQQRAMVDNLVGQGYEQDAAFYALKLVKFVSTAAAIDVLKHINHDHANMEETKNLVFRTPYTADFYQPQVRSQQGNYKPSIYIERGSESYNEKWKLQIYRNQ</sequence>
<dbReference type="Proteomes" id="UP000053676">
    <property type="component" value="Unassembled WGS sequence"/>
</dbReference>
<gene>
    <name evidence="2" type="ORF">NECAME_15168</name>
</gene>
<proteinExistence type="predicted"/>
<dbReference type="OrthoDB" id="5849750at2759"/>
<dbReference type="STRING" id="51031.W2SJC7"/>
<keyword evidence="3" id="KW-1185">Reference proteome</keyword>
<organism evidence="2 3">
    <name type="scientific">Necator americanus</name>
    <name type="common">Human hookworm</name>
    <dbReference type="NCBI Taxonomy" id="51031"/>
    <lineage>
        <taxon>Eukaryota</taxon>
        <taxon>Metazoa</taxon>
        <taxon>Ecdysozoa</taxon>
        <taxon>Nematoda</taxon>
        <taxon>Chromadorea</taxon>
        <taxon>Rhabditida</taxon>
        <taxon>Rhabditina</taxon>
        <taxon>Rhabditomorpha</taxon>
        <taxon>Strongyloidea</taxon>
        <taxon>Ancylostomatidae</taxon>
        <taxon>Bunostominae</taxon>
        <taxon>Necator</taxon>
    </lineage>
</organism>
<evidence type="ECO:0008006" key="4">
    <source>
        <dbReference type="Google" id="ProtNLM"/>
    </source>
</evidence>
<feature type="compositionally biased region" description="Polar residues" evidence="1">
    <location>
        <begin position="91"/>
        <end position="106"/>
    </location>
</feature>
<feature type="region of interest" description="Disordered" evidence="1">
    <location>
        <begin position="87"/>
        <end position="106"/>
    </location>
</feature>
<dbReference type="KEGG" id="nai:NECAME_15168"/>
<evidence type="ECO:0000313" key="2">
    <source>
        <dbReference type="EMBL" id="ETN69668.1"/>
    </source>
</evidence>
<dbReference type="AlphaFoldDB" id="W2SJC7"/>
<protein>
    <recommendedName>
        <fullName evidence="4">UBA domain-containing protein</fullName>
    </recommendedName>
</protein>
<evidence type="ECO:0000256" key="1">
    <source>
        <dbReference type="SAM" id="MobiDB-lite"/>
    </source>
</evidence>
<reference evidence="3" key="1">
    <citation type="journal article" date="2014" name="Nat. Genet.">
        <title>Genome of the human hookworm Necator americanus.</title>
        <authorList>
            <person name="Tang Y.T."/>
            <person name="Gao X."/>
            <person name="Rosa B.A."/>
            <person name="Abubucker S."/>
            <person name="Hallsworth-Pepin K."/>
            <person name="Martin J."/>
            <person name="Tyagi R."/>
            <person name="Heizer E."/>
            <person name="Zhang X."/>
            <person name="Bhonagiri-Palsikar V."/>
            <person name="Minx P."/>
            <person name="Warren W.C."/>
            <person name="Wang Q."/>
            <person name="Zhan B."/>
            <person name="Hotez P.J."/>
            <person name="Sternberg P.W."/>
            <person name="Dougall A."/>
            <person name="Gaze S.T."/>
            <person name="Mulvenna J."/>
            <person name="Sotillo J."/>
            <person name="Ranganathan S."/>
            <person name="Rabelo E.M."/>
            <person name="Wilson R.K."/>
            <person name="Felgner P.L."/>
            <person name="Bethony J."/>
            <person name="Hawdon J.M."/>
            <person name="Gasser R.B."/>
            <person name="Loukas A."/>
            <person name="Mitreva M."/>
        </authorList>
    </citation>
    <scope>NUCLEOTIDE SEQUENCE [LARGE SCALE GENOMIC DNA]</scope>
</reference>
<dbReference type="EMBL" id="KI669065">
    <property type="protein sequence ID" value="ETN69668.1"/>
    <property type="molecule type" value="Genomic_DNA"/>
</dbReference>
<evidence type="ECO:0000313" key="3">
    <source>
        <dbReference type="Proteomes" id="UP000053676"/>
    </source>
</evidence>
<accession>W2SJC7</accession>
<name>W2SJC7_NECAM</name>